<protein>
    <submittedName>
        <fullName evidence="5">Putative ABC transport system ATP-binding protein</fullName>
    </submittedName>
</protein>
<dbReference type="InterPro" id="IPR027417">
    <property type="entry name" value="P-loop_NTPase"/>
</dbReference>
<dbReference type="RefSeq" id="WP_073188131.1">
    <property type="nucleotide sequence ID" value="NZ_FQZG01000037.1"/>
</dbReference>
<dbReference type="OrthoDB" id="3176024at2"/>
<evidence type="ECO:0000256" key="3">
    <source>
        <dbReference type="ARBA" id="ARBA00022840"/>
    </source>
</evidence>
<dbReference type="AlphaFoldDB" id="A0A1M6I5A9"/>
<feature type="domain" description="ABC transporter" evidence="4">
    <location>
        <begin position="8"/>
        <end position="244"/>
    </location>
</feature>
<dbReference type="STRING" id="1123357.SAMN02745244_02176"/>
<dbReference type="PANTHER" id="PTHR24220:SF685">
    <property type="entry name" value="ABC TRANSPORTER RELATED"/>
    <property type="match status" value="1"/>
</dbReference>
<evidence type="ECO:0000256" key="1">
    <source>
        <dbReference type="ARBA" id="ARBA00022448"/>
    </source>
</evidence>
<proteinExistence type="predicted"/>
<evidence type="ECO:0000313" key="5">
    <source>
        <dbReference type="EMBL" id="SHJ29600.1"/>
    </source>
</evidence>
<dbReference type="GO" id="GO:0005524">
    <property type="term" value="F:ATP binding"/>
    <property type="evidence" value="ECO:0007669"/>
    <property type="project" value="UniProtKB-KW"/>
</dbReference>
<accession>A0A1M6I5A9</accession>
<dbReference type="InterPro" id="IPR017911">
    <property type="entry name" value="MacB-like_ATP-bd"/>
</dbReference>
<dbReference type="SUPFAM" id="SSF52540">
    <property type="entry name" value="P-loop containing nucleoside triphosphate hydrolases"/>
    <property type="match status" value="1"/>
</dbReference>
<dbReference type="SMART" id="SM00382">
    <property type="entry name" value="AAA"/>
    <property type="match status" value="1"/>
</dbReference>
<evidence type="ECO:0000313" key="6">
    <source>
        <dbReference type="Proteomes" id="UP000184512"/>
    </source>
</evidence>
<keyword evidence="2" id="KW-0547">Nucleotide-binding</keyword>
<dbReference type="GO" id="GO:0022857">
    <property type="term" value="F:transmembrane transporter activity"/>
    <property type="evidence" value="ECO:0007669"/>
    <property type="project" value="UniProtKB-ARBA"/>
</dbReference>
<gene>
    <name evidence="5" type="ORF">SAMN02745244_02176</name>
</gene>
<dbReference type="GO" id="GO:0098796">
    <property type="term" value="C:membrane protein complex"/>
    <property type="evidence" value="ECO:0007669"/>
    <property type="project" value="UniProtKB-ARBA"/>
</dbReference>
<dbReference type="CDD" id="cd03255">
    <property type="entry name" value="ABC_MJ0796_LolCDE_FtsE"/>
    <property type="match status" value="1"/>
</dbReference>
<organism evidence="5 6">
    <name type="scientific">Tessaracoccus bendigoensis DSM 12906</name>
    <dbReference type="NCBI Taxonomy" id="1123357"/>
    <lineage>
        <taxon>Bacteria</taxon>
        <taxon>Bacillati</taxon>
        <taxon>Actinomycetota</taxon>
        <taxon>Actinomycetes</taxon>
        <taxon>Propionibacteriales</taxon>
        <taxon>Propionibacteriaceae</taxon>
        <taxon>Tessaracoccus</taxon>
    </lineage>
</organism>
<dbReference type="GO" id="GO:0016887">
    <property type="term" value="F:ATP hydrolysis activity"/>
    <property type="evidence" value="ECO:0007669"/>
    <property type="project" value="InterPro"/>
</dbReference>
<dbReference type="GO" id="GO:0005886">
    <property type="term" value="C:plasma membrane"/>
    <property type="evidence" value="ECO:0007669"/>
    <property type="project" value="TreeGrafter"/>
</dbReference>
<dbReference type="PROSITE" id="PS50893">
    <property type="entry name" value="ABC_TRANSPORTER_2"/>
    <property type="match status" value="1"/>
</dbReference>
<dbReference type="EMBL" id="FQZG01000037">
    <property type="protein sequence ID" value="SHJ29600.1"/>
    <property type="molecule type" value="Genomic_DNA"/>
</dbReference>
<name>A0A1M6I5A9_9ACTN</name>
<dbReference type="Proteomes" id="UP000184512">
    <property type="component" value="Unassembled WGS sequence"/>
</dbReference>
<dbReference type="Pfam" id="PF00005">
    <property type="entry name" value="ABC_tran"/>
    <property type="match status" value="1"/>
</dbReference>
<dbReference type="Gene3D" id="3.40.50.300">
    <property type="entry name" value="P-loop containing nucleotide triphosphate hydrolases"/>
    <property type="match status" value="1"/>
</dbReference>
<sequence>MSSTQPACAAQNLTKVFGLGEQPVVAVDDVSVAIERGSFTAIMGPSGSGKSTLMHCMAGLDRPTSGDVFVGGDNIARLPERAVTRVRRDRIGFVFQSFNLLPTLTAEQNITLPLELAGRKVEKALLGQLTASLGLSDRLRHRPSQLSGGQQQRVAVARALIGNPEVVFADEPTGALDQRTGAALLGYLQRQAREHGQTIIMVTHDPAAAAYADRALMLLDGRLVDDIPDPTAESVFALVNAVVL</sequence>
<dbReference type="PANTHER" id="PTHR24220">
    <property type="entry name" value="IMPORT ATP-BINDING PROTEIN"/>
    <property type="match status" value="1"/>
</dbReference>
<dbReference type="InterPro" id="IPR003439">
    <property type="entry name" value="ABC_transporter-like_ATP-bd"/>
</dbReference>
<evidence type="ECO:0000256" key="2">
    <source>
        <dbReference type="ARBA" id="ARBA00022741"/>
    </source>
</evidence>
<evidence type="ECO:0000259" key="4">
    <source>
        <dbReference type="PROSITE" id="PS50893"/>
    </source>
</evidence>
<reference evidence="5 6" key="1">
    <citation type="submission" date="2016-11" db="EMBL/GenBank/DDBJ databases">
        <authorList>
            <person name="Jaros S."/>
            <person name="Januszkiewicz K."/>
            <person name="Wedrychowicz H."/>
        </authorList>
    </citation>
    <scope>NUCLEOTIDE SEQUENCE [LARGE SCALE GENOMIC DNA]</scope>
    <source>
        <strain evidence="5 6">DSM 12906</strain>
    </source>
</reference>
<dbReference type="FunFam" id="3.40.50.300:FF:000032">
    <property type="entry name" value="Export ABC transporter ATP-binding protein"/>
    <property type="match status" value="1"/>
</dbReference>
<keyword evidence="3 5" id="KW-0067">ATP-binding</keyword>
<dbReference type="InterPro" id="IPR017871">
    <property type="entry name" value="ABC_transporter-like_CS"/>
</dbReference>
<keyword evidence="6" id="KW-1185">Reference proteome</keyword>
<dbReference type="PROSITE" id="PS00211">
    <property type="entry name" value="ABC_TRANSPORTER_1"/>
    <property type="match status" value="1"/>
</dbReference>
<dbReference type="InterPro" id="IPR003593">
    <property type="entry name" value="AAA+_ATPase"/>
</dbReference>
<keyword evidence="1" id="KW-0813">Transport</keyword>
<dbReference type="InterPro" id="IPR015854">
    <property type="entry name" value="ABC_transpr_LolD-like"/>
</dbReference>